<dbReference type="Proteomes" id="UP000271626">
    <property type="component" value="Chromosome"/>
</dbReference>
<sequence length="374" mass="40751">MTRSNAGRYRIGDHVVDLRSPRLSDGPSWRQTNLDHEEWLRAAFYDPAVSWSDQHSTAAWAEEWWNARHAETTLLSRVLTVDDGAEQRVVGQQEMLGPDPRSGHIESLTWVAGLPHSKTITLWMSAVNVLDTFIANPHVSALLAVQPVENRGSLGLAKALGFTYLQTARSLRTYGGVPTDHTIYVRYNTAESRRDMQAIIDSVEPQPMPPRRAALPPAHAAVDVARIAVRRLRARRAAQQAGPARALPSRARSEDGLDIEYGDPHDGRYAVTVDGAPVGDLQLTVDGGSSTTTIIDWLRTDTPASVSTAAIVAACRAAAERQDTRRLTIALADRNAAGHDALAAVGFAPEGQALPTIGDESTARESWTRVRDDL</sequence>
<protein>
    <submittedName>
        <fullName evidence="2">Uncharacterized protein</fullName>
    </submittedName>
</protein>
<dbReference type="SUPFAM" id="SSF55729">
    <property type="entry name" value="Acyl-CoA N-acyltransferases (Nat)"/>
    <property type="match status" value="2"/>
</dbReference>
<proteinExistence type="predicted"/>
<feature type="compositionally biased region" description="Basic and acidic residues" evidence="1">
    <location>
        <begin position="361"/>
        <end position="374"/>
    </location>
</feature>
<evidence type="ECO:0000256" key="1">
    <source>
        <dbReference type="SAM" id="MobiDB-lite"/>
    </source>
</evidence>
<dbReference type="AlphaFoldDB" id="A0A3P8K7A6"/>
<dbReference type="Pfam" id="PF13420">
    <property type="entry name" value="Acetyltransf_4"/>
    <property type="match status" value="1"/>
</dbReference>
<dbReference type="RefSeq" id="WP_126198351.1">
    <property type="nucleotide sequence ID" value="NZ_CP085954.1"/>
</dbReference>
<name>A0A3P8K7A6_TSUPA</name>
<reference evidence="2 3" key="1">
    <citation type="submission" date="2018-12" db="EMBL/GenBank/DDBJ databases">
        <authorList>
            <consortium name="Pathogen Informatics"/>
        </authorList>
    </citation>
    <scope>NUCLEOTIDE SEQUENCE [LARGE SCALE GENOMIC DNA]</scope>
    <source>
        <strain evidence="2 3">NCTC10741</strain>
    </source>
</reference>
<evidence type="ECO:0000313" key="3">
    <source>
        <dbReference type="Proteomes" id="UP000271626"/>
    </source>
</evidence>
<dbReference type="EMBL" id="LR131273">
    <property type="protein sequence ID" value="VDR41229.1"/>
    <property type="molecule type" value="Genomic_DNA"/>
</dbReference>
<accession>A0A3P8K7A6</accession>
<gene>
    <name evidence="2" type="ORF">NCTC10741_04400</name>
</gene>
<dbReference type="Gene3D" id="3.40.630.30">
    <property type="match status" value="1"/>
</dbReference>
<dbReference type="OrthoDB" id="3747845at2"/>
<dbReference type="InterPro" id="IPR016181">
    <property type="entry name" value="Acyl_CoA_acyltransferase"/>
</dbReference>
<feature type="region of interest" description="Disordered" evidence="1">
    <location>
        <begin position="353"/>
        <end position="374"/>
    </location>
</feature>
<evidence type="ECO:0000313" key="2">
    <source>
        <dbReference type="EMBL" id="VDR41229.1"/>
    </source>
</evidence>
<organism evidence="2 3">
    <name type="scientific">Tsukamurella paurometabola</name>
    <name type="common">Corynebacterium paurometabolum</name>
    <dbReference type="NCBI Taxonomy" id="2061"/>
    <lineage>
        <taxon>Bacteria</taxon>
        <taxon>Bacillati</taxon>
        <taxon>Actinomycetota</taxon>
        <taxon>Actinomycetes</taxon>
        <taxon>Mycobacteriales</taxon>
        <taxon>Tsukamurellaceae</taxon>
        <taxon>Tsukamurella</taxon>
    </lineage>
</organism>